<feature type="transmembrane region" description="Helical" evidence="1">
    <location>
        <begin position="70"/>
        <end position="90"/>
    </location>
</feature>
<keyword evidence="1" id="KW-0812">Transmembrane</keyword>
<reference evidence="2" key="1">
    <citation type="submission" date="2021-05" db="EMBL/GenBank/DDBJ databases">
        <authorList>
            <person name="Alioto T."/>
            <person name="Alioto T."/>
            <person name="Gomez Garrido J."/>
        </authorList>
    </citation>
    <scope>NUCLEOTIDE SEQUENCE</scope>
</reference>
<name>A0A8D8VER8_9HEMI</name>
<protein>
    <submittedName>
        <fullName evidence="2">Uncharacterized protein</fullName>
    </submittedName>
</protein>
<keyword evidence="1" id="KW-0472">Membrane</keyword>
<evidence type="ECO:0000256" key="1">
    <source>
        <dbReference type="SAM" id="Phobius"/>
    </source>
</evidence>
<dbReference type="EMBL" id="HBUF01365111">
    <property type="protein sequence ID" value="CAG6723128.1"/>
    <property type="molecule type" value="Transcribed_RNA"/>
</dbReference>
<dbReference type="AlphaFoldDB" id="A0A8D8VER8"/>
<organism evidence="2">
    <name type="scientific">Cacopsylla melanoneura</name>
    <dbReference type="NCBI Taxonomy" id="428564"/>
    <lineage>
        <taxon>Eukaryota</taxon>
        <taxon>Metazoa</taxon>
        <taxon>Ecdysozoa</taxon>
        <taxon>Arthropoda</taxon>
        <taxon>Hexapoda</taxon>
        <taxon>Insecta</taxon>
        <taxon>Pterygota</taxon>
        <taxon>Neoptera</taxon>
        <taxon>Paraneoptera</taxon>
        <taxon>Hemiptera</taxon>
        <taxon>Sternorrhyncha</taxon>
        <taxon>Psylloidea</taxon>
        <taxon>Psyllidae</taxon>
        <taxon>Psyllinae</taxon>
        <taxon>Cacopsylla</taxon>
    </lineage>
</organism>
<accession>A0A8D8VER8</accession>
<evidence type="ECO:0000313" key="2">
    <source>
        <dbReference type="EMBL" id="CAG6723128.1"/>
    </source>
</evidence>
<feature type="transmembrane region" description="Helical" evidence="1">
    <location>
        <begin position="31"/>
        <end position="50"/>
    </location>
</feature>
<sequence>MKISHSLKYEDKLKKEGPLIGKEDFFGFEGAFFSTVFKLISIVSLAPALVSIKFQFVQISLHFHLKRICICFYISVLIEKLGSFITFLSFHPALVPVYKCQFVQNSLISISNVYASIFLSQLRS</sequence>
<keyword evidence="1" id="KW-1133">Transmembrane helix</keyword>
<proteinExistence type="predicted"/>